<evidence type="ECO:0000313" key="8">
    <source>
        <dbReference type="Proteomes" id="UP000053274"/>
    </source>
</evidence>
<sequence length="165" mass="17868">MKRFLVSNQPWLTLLSRLILGGVLLAAGGLKVGKPTESANATAAYKILPTDLAHLVGYALPWIEVAGGLLLILGIMVRYSAIFSGLLMIIFIGAIASVWARGMLIDCGCFGGGGEIDPSLKSQVHRAYFTEIMRDLGLALCALYLYFFPYGKFSVEKLAQPIEEK</sequence>
<dbReference type="EMBL" id="LIAM01000009">
    <property type="protein sequence ID" value="KRO36451.1"/>
    <property type="molecule type" value="Genomic_DNA"/>
</dbReference>
<dbReference type="GO" id="GO:0016020">
    <property type="term" value="C:membrane"/>
    <property type="evidence" value="ECO:0007669"/>
    <property type="project" value="UniProtKB-SubCell"/>
</dbReference>
<feature type="domain" description="Methylamine utilisation protein MauE" evidence="6">
    <location>
        <begin position="10"/>
        <end position="147"/>
    </location>
</feature>
<evidence type="ECO:0000256" key="2">
    <source>
        <dbReference type="ARBA" id="ARBA00022692"/>
    </source>
</evidence>
<dbReference type="GO" id="GO:0030416">
    <property type="term" value="P:methylamine metabolic process"/>
    <property type="evidence" value="ECO:0007669"/>
    <property type="project" value="InterPro"/>
</dbReference>
<dbReference type="Proteomes" id="UP000053274">
    <property type="component" value="Unassembled WGS sequence"/>
</dbReference>
<evidence type="ECO:0000256" key="4">
    <source>
        <dbReference type="ARBA" id="ARBA00023136"/>
    </source>
</evidence>
<evidence type="ECO:0000256" key="3">
    <source>
        <dbReference type="ARBA" id="ARBA00022989"/>
    </source>
</evidence>
<proteinExistence type="predicted"/>
<dbReference type="AlphaFoldDB" id="A0A0R2PKJ2"/>
<evidence type="ECO:0000313" key="7">
    <source>
        <dbReference type="EMBL" id="KRO36451.1"/>
    </source>
</evidence>
<feature type="transmembrane region" description="Helical" evidence="5">
    <location>
        <begin position="12"/>
        <end position="32"/>
    </location>
</feature>
<comment type="caution">
    <text evidence="7">The sequence shown here is derived from an EMBL/GenBank/DDBJ whole genome shotgun (WGS) entry which is preliminary data.</text>
</comment>
<reference evidence="7 8" key="1">
    <citation type="submission" date="2015-10" db="EMBL/GenBank/DDBJ databases">
        <title>Metagenome-Assembled Genomes uncover a global brackish microbiome.</title>
        <authorList>
            <person name="Hugerth L.W."/>
            <person name="Larsson J."/>
            <person name="Alneberg J."/>
            <person name="Lindh M.V."/>
            <person name="Legrand C."/>
            <person name="Pinhassi J."/>
            <person name="Andersson A.F."/>
        </authorList>
    </citation>
    <scope>NUCLEOTIDE SEQUENCE [LARGE SCALE GENOMIC DNA]</scope>
    <source>
        <strain evidence="7">BACL15 MAG-120619-bin91</strain>
    </source>
</reference>
<keyword evidence="4 5" id="KW-0472">Membrane</keyword>
<evidence type="ECO:0000256" key="5">
    <source>
        <dbReference type="SAM" id="Phobius"/>
    </source>
</evidence>
<evidence type="ECO:0000256" key="1">
    <source>
        <dbReference type="ARBA" id="ARBA00004141"/>
    </source>
</evidence>
<dbReference type="Pfam" id="PF07291">
    <property type="entry name" value="MauE"/>
    <property type="match status" value="1"/>
</dbReference>
<feature type="transmembrane region" description="Helical" evidence="5">
    <location>
        <begin position="52"/>
        <end position="73"/>
    </location>
</feature>
<accession>A0A0R2PKJ2</accession>
<protein>
    <submittedName>
        <fullName evidence="7">DoxX family protein</fullName>
    </submittedName>
</protein>
<dbReference type="InterPro" id="IPR009908">
    <property type="entry name" value="Methylamine_util_MauE"/>
</dbReference>
<keyword evidence="3 5" id="KW-1133">Transmembrane helix</keyword>
<name>A0A0R2PKJ2_9ACTN</name>
<organism evidence="7 8">
    <name type="scientific">Actinobacteria bacterium BACL15 MAG-120619-bin91</name>
    <dbReference type="NCBI Taxonomy" id="1655562"/>
    <lineage>
        <taxon>Bacteria</taxon>
        <taxon>Bacillati</taxon>
        <taxon>Actinomycetota</taxon>
        <taxon>Actinomycetes</taxon>
        <taxon>Actinomycetes incertae sedis</taxon>
        <taxon>ac1 cluster</taxon>
    </lineage>
</organism>
<gene>
    <name evidence="7" type="ORF">ABR54_05345</name>
</gene>
<evidence type="ECO:0000259" key="6">
    <source>
        <dbReference type="Pfam" id="PF07291"/>
    </source>
</evidence>
<dbReference type="UniPathway" id="UPA00895"/>
<keyword evidence="2 5" id="KW-0812">Transmembrane</keyword>
<comment type="subcellular location">
    <subcellularLocation>
        <location evidence="1">Membrane</location>
        <topology evidence="1">Multi-pass membrane protein</topology>
    </subcellularLocation>
</comment>
<feature type="transmembrane region" description="Helical" evidence="5">
    <location>
        <begin position="80"/>
        <end position="100"/>
    </location>
</feature>